<comment type="caution">
    <text evidence="5">The sequence shown here is derived from an EMBL/GenBank/DDBJ whole genome shotgun (WGS) entry which is preliminary data.</text>
</comment>
<dbReference type="PATRIC" id="fig|762836.4.peg.3023"/>
<feature type="region of interest" description="Disordered" evidence="2">
    <location>
        <begin position="148"/>
        <end position="173"/>
    </location>
</feature>
<evidence type="ECO:0000259" key="3">
    <source>
        <dbReference type="Pfam" id="PF06056"/>
    </source>
</evidence>
<name>A0A1E7WJD4_9BURK</name>
<feature type="domain" description="Terminase large subunit gp17-like C-terminal" evidence="4">
    <location>
        <begin position="458"/>
        <end position="616"/>
    </location>
</feature>
<dbReference type="Gene3D" id="3.30.420.240">
    <property type="match status" value="1"/>
</dbReference>
<evidence type="ECO:0000256" key="2">
    <source>
        <dbReference type="SAM" id="MobiDB-lite"/>
    </source>
</evidence>
<dbReference type="InterPro" id="IPR035421">
    <property type="entry name" value="Terminase_6C"/>
</dbReference>
<proteinExistence type="predicted"/>
<organism evidence="5 6">
    <name type="scientific">Duganella phyllosphaerae</name>
    <dbReference type="NCBI Taxonomy" id="762836"/>
    <lineage>
        <taxon>Bacteria</taxon>
        <taxon>Pseudomonadati</taxon>
        <taxon>Pseudomonadota</taxon>
        <taxon>Betaproteobacteria</taxon>
        <taxon>Burkholderiales</taxon>
        <taxon>Oxalobacteraceae</taxon>
        <taxon>Telluria group</taxon>
        <taxon>Duganella</taxon>
    </lineage>
</organism>
<evidence type="ECO:0000259" key="4">
    <source>
        <dbReference type="Pfam" id="PF17289"/>
    </source>
</evidence>
<keyword evidence="1" id="KW-1188">Viral release from host cell</keyword>
<dbReference type="InterPro" id="IPR027417">
    <property type="entry name" value="P-loop_NTPase"/>
</dbReference>
<evidence type="ECO:0000313" key="5">
    <source>
        <dbReference type="EMBL" id="OEZ98754.1"/>
    </source>
</evidence>
<keyword evidence="6" id="KW-1185">Reference proteome</keyword>
<reference evidence="6" key="1">
    <citation type="journal article" date="2016" name="Front. Microbiol.">
        <title>Molecular Keys to the Janthinobacterium and Duganella spp. Interaction with the Plant Pathogen Fusarium graminearum.</title>
        <authorList>
            <person name="Haack F.S."/>
            <person name="Poehlein A."/>
            <person name="Kroger C."/>
            <person name="Voigt C.A."/>
            <person name="Piepenbring M."/>
            <person name="Bode H.B."/>
            <person name="Daniel R."/>
            <person name="Schafer W."/>
            <person name="Streit W.R."/>
        </authorList>
    </citation>
    <scope>NUCLEOTIDE SEQUENCE [LARGE SCALE GENOMIC DNA]</scope>
    <source>
        <strain evidence="6">T54</strain>
    </source>
</reference>
<dbReference type="InterPro" id="IPR010332">
    <property type="entry name" value="ATPase_terminase-su_N"/>
</dbReference>
<feature type="domain" description="Terminase ATPase subunit N-terminal" evidence="3">
    <location>
        <begin position="56"/>
        <end position="112"/>
    </location>
</feature>
<evidence type="ECO:0000256" key="1">
    <source>
        <dbReference type="ARBA" id="ARBA00022612"/>
    </source>
</evidence>
<dbReference type="Pfam" id="PF17289">
    <property type="entry name" value="Terminase_6C"/>
    <property type="match status" value="1"/>
</dbReference>
<accession>A0A1E7WJD4</accession>
<dbReference type="Gene3D" id="3.40.50.300">
    <property type="entry name" value="P-loop containing nucleotide triphosphate hydrolases"/>
    <property type="match status" value="1"/>
</dbReference>
<gene>
    <name evidence="5" type="ORF">DUPY_29340</name>
</gene>
<protein>
    <submittedName>
        <fullName evidence="5">Terminase-like family protein</fullName>
    </submittedName>
</protein>
<dbReference type="EMBL" id="LROM01000090">
    <property type="protein sequence ID" value="OEZ98754.1"/>
    <property type="molecule type" value="Genomic_DNA"/>
</dbReference>
<sequence>MVNFLALAFNAEQVAMGHTDPRAQPLRARSAYAGGMLEIELKPEDKIAELAVPESEPRRAARALYWKGWRVSSIARHLGIKRSTINSWKTRDEWDKAQAIEHVEASAELRLVKLIEKEVKSGSDYKEIDLLARTIVQMARVRRYEQPGGNEVDLNPKLANRNAGPKKKPTRNDFSEEQKIQLLDAFQDSLFDYQKVWYRNGDQRTRAILKSRQIGATWYFAREALADAMETGRNQIFLSASKSQAHVFKQYIVQFAREAAGIELTGDPIVLPNGAHLYFLGTNARTAQGYHGNFYFDEFFWTQNFQELNKVASGMAIHKKWRKTYFSTPSSTTHQAYPFWTGELFNKRRAKADQFNIDVSHARLSSGFTGEDKIWRQIVTIMDAERGGCNLFDIDELRNFEYSPDQFDNLLMCNFIDDSASVFPLGDLQRCMVDSWVDWDDYKPLASLRPFGNRPVWIGYDPALNGDSAGCVVLAPPMTAGGKFRILERHQWRGKDFKDHAEEIRLMTQRFNVEYIGIDTTGMGIGVFPIVRQFFPAATAINYSPEVKTRMVLKAKNIVSHARLEFDAGWTDIAQSFMAIRKTLTPSGRNVTYVAGRNEETGHADLAWACMHALDHEPFEGTTDNNQSFMEMYS</sequence>
<dbReference type="Proteomes" id="UP000175989">
    <property type="component" value="Unassembled WGS sequence"/>
</dbReference>
<evidence type="ECO:0000313" key="6">
    <source>
        <dbReference type="Proteomes" id="UP000175989"/>
    </source>
</evidence>
<dbReference type="AlphaFoldDB" id="A0A1E7WJD4"/>
<dbReference type="Pfam" id="PF06056">
    <property type="entry name" value="Terminase_5"/>
    <property type="match status" value="1"/>
</dbReference>
<dbReference type="Pfam" id="PF03237">
    <property type="entry name" value="Terminase_6N"/>
    <property type="match status" value="1"/>
</dbReference>